<feature type="compositionally biased region" description="Polar residues" evidence="2">
    <location>
        <begin position="1"/>
        <end position="12"/>
    </location>
</feature>
<dbReference type="EMBL" id="JBJQOH010000004">
    <property type="protein sequence ID" value="KAL3689275.1"/>
    <property type="molecule type" value="Genomic_DNA"/>
</dbReference>
<dbReference type="Pfam" id="PF02519">
    <property type="entry name" value="Auxin_inducible"/>
    <property type="match status" value="1"/>
</dbReference>
<dbReference type="AlphaFoldDB" id="A0ABD3HFZ6"/>
<name>A0ABD3HFZ6_9MARC</name>
<comment type="similarity">
    <text evidence="1">Belongs to the ARG7 family.</text>
</comment>
<evidence type="ECO:0000256" key="1">
    <source>
        <dbReference type="ARBA" id="ARBA00006974"/>
    </source>
</evidence>
<proteinExistence type="inferred from homology"/>
<evidence type="ECO:0000313" key="3">
    <source>
        <dbReference type="EMBL" id="KAL3689275.1"/>
    </source>
</evidence>
<protein>
    <submittedName>
        <fullName evidence="3">Uncharacterized protein</fullName>
    </submittedName>
</protein>
<evidence type="ECO:0000313" key="4">
    <source>
        <dbReference type="Proteomes" id="UP001633002"/>
    </source>
</evidence>
<keyword evidence="4" id="KW-1185">Reference proteome</keyword>
<sequence length="364" mass="40450">MQWIDQYTGSKKGTTKRGRQKVYQSEEIKMTTARRTVGSKSCNSRSEVEFRSSKGNSYSNFFSRGLSFSRTFSRRLQSTSVIANLHQWTTSATSSWGARSPHPVISSPMISSPGPTVSQMWYDLSISSNNLKSYNASKVSSMSSAHLKPPLSPSPASGKQKYLFKRVGTHKTMNPKSVSGSSTESGSGTNPSNDDDDNNPNANTSSTMTTSDDSSDDSDGGDEKLESSEYLTVFVGERSCKRVKYVISKHFLRHHLFQVLLKCSEDEVGLDADEKGGLPIVCDPALFVQLVTVVDIEERFRKRKTKEEEDDDELIDSVDPKMSLCLARRSIASSTPVIRIRFDLFLIRSPAKFRKKTLDDARGD</sequence>
<dbReference type="Proteomes" id="UP001633002">
    <property type="component" value="Unassembled WGS sequence"/>
</dbReference>
<dbReference type="InterPro" id="IPR003676">
    <property type="entry name" value="SAUR_fam"/>
</dbReference>
<organism evidence="3 4">
    <name type="scientific">Riccia sorocarpa</name>
    <dbReference type="NCBI Taxonomy" id="122646"/>
    <lineage>
        <taxon>Eukaryota</taxon>
        <taxon>Viridiplantae</taxon>
        <taxon>Streptophyta</taxon>
        <taxon>Embryophyta</taxon>
        <taxon>Marchantiophyta</taxon>
        <taxon>Marchantiopsida</taxon>
        <taxon>Marchantiidae</taxon>
        <taxon>Marchantiales</taxon>
        <taxon>Ricciaceae</taxon>
        <taxon>Riccia</taxon>
    </lineage>
</organism>
<feature type="region of interest" description="Disordered" evidence="2">
    <location>
        <begin position="1"/>
        <end position="22"/>
    </location>
</feature>
<accession>A0ABD3HFZ6</accession>
<gene>
    <name evidence="3" type="ORF">R1sor_015584</name>
</gene>
<feature type="compositionally biased region" description="Low complexity" evidence="2">
    <location>
        <begin position="199"/>
        <end position="212"/>
    </location>
</feature>
<feature type="compositionally biased region" description="Low complexity" evidence="2">
    <location>
        <begin position="177"/>
        <end position="192"/>
    </location>
</feature>
<reference evidence="3 4" key="1">
    <citation type="submission" date="2024-09" db="EMBL/GenBank/DDBJ databases">
        <title>Chromosome-scale assembly of Riccia sorocarpa.</title>
        <authorList>
            <person name="Paukszto L."/>
        </authorList>
    </citation>
    <scope>NUCLEOTIDE SEQUENCE [LARGE SCALE GENOMIC DNA]</scope>
    <source>
        <strain evidence="3">LP-2024</strain>
        <tissue evidence="3">Aerial parts of the thallus</tissue>
    </source>
</reference>
<evidence type="ECO:0000256" key="2">
    <source>
        <dbReference type="SAM" id="MobiDB-lite"/>
    </source>
</evidence>
<comment type="caution">
    <text evidence="3">The sequence shown here is derived from an EMBL/GenBank/DDBJ whole genome shotgun (WGS) entry which is preliminary data.</text>
</comment>
<feature type="region of interest" description="Disordered" evidence="2">
    <location>
        <begin position="169"/>
        <end position="224"/>
    </location>
</feature>